<evidence type="ECO:0000313" key="2">
    <source>
        <dbReference type="Proteomes" id="UP000023776"/>
    </source>
</evidence>
<dbReference type="EMBL" id="APOM01000047">
    <property type="protein sequence ID" value="ENU36024.1"/>
    <property type="molecule type" value="Genomic_DNA"/>
</dbReference>
<dbReference type="Proteomes" id="UP000023776">
    <property type="component" value="Unassembled WGS sequence"/>
</dbReference>
<dbReference type="HOGENOM" id="CLU_2911849_0_0_6"/>
<organism evidence="1 2">
    <name type="scientific">Acinetobacter parvus DSM 16617 = CIP 108168</name>
    <dbReference type="NCBI Taxonomy" id="981333"/>
    <lineage>
        <taxon>Bacteria</taxon>
        <taxon>Pseudomonadati</taxon>
        <taxon>Pseudomonadota</taxon>
        <taxon>Gammaproteobacteria</taxon>
        <taxon>Moraxellales</taxon>
        <taxon>Moraxellaceae</taxon>
        <taxon>Acinetobacter</taxon>
    </lineage>
</organism>
<dbReference type="GeneID" id="99690100"/>
<name>N8RR68_9GAMM</name>
<protein>
    <submittedName>
        <fullName evidence="1">Uncharacterized protein</fullName>
    </submittedName>
</protein>
<dbReference type="AlphaFoldDB" id="N8RR68"/>
<dbReference type="RefSeq" id="WP_004682558.1">
    <property type="nucleotide sequence ID" value="NZ_AIEB01000012.1"/>
</dbReference>
<proteinExistence type="predicted"/>
<sequence length="61" mass="6779">MSFKYQAPDLYKSTCIVVAGQSYEVKNGLVEAKEDIYFALQPIGFTRYVDEPKKAVAGTAK</sequence>
<gene>
    <name evidence="1" type="ORF">F988_01775</name>
</gene>
<keyword evidence="2" id="KW-1185">Reference proteome</keyword>
<dbReference type="PATRIC" id="fig|981333.9.peg.1831"/>
<comment type="caution">
    <text evidence="1">The sequence shown here is derived from an EMBL/GenBank/DDBJ whole genome shotgun (WGS) entry which is preliminary data.</text>
</comment>
<evidence type="ECO:0000313" key="1">
    <source>
        <dbReference type="EMBL" id="ENU36024.1"/>
    </source>
</evidence>
<accession>N8RR68</accession>
<reference evidence="1 2" key="1">
    <citation type="submission" date="2013-02" db="EMBL/GenBank/DDBJ databases">
        <title>The Genome Sequence of Acinetobacter parvus CIP 108168.</title>
        <authorList>
            <consortium name="The Broad Institute Genome Sequencing Platform"/>
            <consortium name="The Broad Institute Genome Sequencing Center for Infectious Disease"/>
            <person name="Cerqueira G."/>
            <person name="Feldgarden M."/>
            <person name="Courvalin P."/>
            <person name="Perichon B."/>
            <person name="Grillot-Courvalin C."/>
            <person name="Clermont D."/>
            <person name="Rocha E."/>
            <person name="Yoon E.-J."/>
            <person name="Nemec A."/>
            <person name="Walker B."/>
            <person name="Young S.K."/>
            <person name="Zeng Q."/>
            <person name="Gargeya S."/>
            <person name="Fitzgerald M."/>
            <person name="Haas B."/>
            <person name="Abouelleil A."/>
            <person name="Alvarado L."/>
            <person name="Arachchi H.M."/>
            <person name="Berlin A.M."/>
            <person name="Chapman S.B."/>
            <person name="Dewar J."/>
            <person name="Goldberg J."/>
            <person name="Griggs A."/>
            <person name="Gujja S."/>
            <person name="Hansen M."/>
            <person name="Howarth C."/>
            <person name="Imamovic A."/>
            <person name="Larimer J."/>
            <person name="McCowan C."/>
            <person name="Murphy C."/>
            <person name="Neiman D."/>
            <person name="Pearson M."/>
            <person name="Priest M."/>
            <person name="Roberts A."/>
            <person name="Saif S."/>
            <person name="Shea T."/>
            <person name="Sisk P."/>
            <person name="Sykes S."/>
            <person name="Wortman J."/>
            <person name="Nusbaum C."/>
            <person name="Birren B."/>
        </authorList>
    </citation>
    <scope>NUCLEOTIDE SEQUENCE [LARGE SCALE GENOMIC DNA]</scope>
    <source>
        <strain evidence="1 2">CIP 108168</strain>
    </source>
</reference>